<reference evidence="2" key="2">
    <citation type="submission" date="2012-05" db="EMBL/GenBank/DDBJ databases">
        <title>Annotation of the Genome Sequence of Fusarium oxysporum HDV247.</title>
        <authorList>
            <consortium name="The Broad Institute Genomics Platform"/>
            <person name="Ma L.-J."/>
            <person name="Corby-Kistler H."/>
            <person name="Broz K."/>
            <person name="Gale L.R."/>
            <person name="Jonkers W."/>
            <person name="O'Donnell K."/>
            <person name="Ploetz R."/>
            <person name="Steinberg C."/>
            <person name="Schwartz D.C."/>
            <person name="VanEtten H."/>
            <person name="Zhou S."/>
            <person name="Young S.K."/>
            <person name="Zeng Q."/>
            <person name="Gargeya S."/>
            <person name="Fitzgerald M."/>
            <person name="Abouelleil A."/>
            <person name="Alvarado L."/>
            <person name="Chapman S.B."/>
            <person name="Gainer-Dewar J."/>
            <person name="Goldberg J."/>
            <person name="Griggs A."/>
            <person name="Gujja S."/>
            <person name="Hansen M."/>
            <person name="Howarth C."/>
            <person name="Imamovic A."/>
            <person name="Ireland A."/>
            <person name="Larimer J."/>
            <person name="McCowan C."/>
            <person name="Murphy C."/>
            <person name="Pearson M."/>
            <person name="Poon T.W."/>
            <person name="Priest M."/>
            <person name="Roberts A."/>
            <person name="Saif S."/>
            <person name="Shea T."/>
            <person name="Sykes S."/>
            <person name="Wortman J."/>
            <person name="Nusbaum C."/>
            <person name="Birren B."/>
        </authorList>
    </citation>
    <scope>NUCLEOTIDE SEQUENCE</scope>
    <source>
        <strain evidence="2">HDV247</strain>
    </source>
</reference>
<feature type="transmembrane region" description="Helical" evidence="1">
    <location>
        <begin position="12"/>
        <end position="31"/>
    </location>
</feature>
<sequence>MTYVVTETTRSFFHCLTTHSFFFLFPSLFCLGKKKCSQPTHTQHLEIPTKSQPGASPRLFRPVQLQHWSLDQLLRSTKQDLKLHGMPFAQMLIHVNNHAVIQYHPCPYPLLFQWTTDKPQVQTSHDACRPLILIPK</sequence>
<accession>W9PUW4</accession>
<protein>
    <submittedName>
        <fullName evidence="2">Uncharacterized protein</fullName>
    </submittedName>
</protein>
<keyword evidence="1" id="KW-0472">Membrane</keyword>
<reference evidence="2" key="1">
    <citation type="submission" date="2011-10" db="EMBL/GenBank/DDBJ databases">
        <title>The Genome Sequence of Fusarium oxysporum HDV247.</title>
        <authorList>
            <consortium name="The Broad Institute Genome Sequencing Platform"/>
            <person name="Ma L.-J."/>
            <person name="Gale L.R."/>
            <person name="Schwartz D.C."/>
            <person name="Zhou S."/>
            <person name="Corby-Kistler H."/>
            <person name="Young S.K."/>
            <person name="Zeng Q."/>
            <person name="Gargeya S."/>
            <person name="Fitzgerald M."/>
            <person name="Haas B."/>
            <person name="Abouelleil A."/>
            <person name="Alvarado L."/>
            <person name="Arachchi H.M."/>
            <person name="Berlin A."/>
            <person name="Brown A."/>
            <person name="Chapman S.B."/>
            <person name="Chen Z."/>
            <person name="Dunbar C."/>
            <person name="Freedman E."/>
            <person name="Gearin G."/>
            <person name="Goldberg J."/>
            <person name="Griggs A."/>
            <person name="Gujja S."/>
            <person name="Heiman D."/>
            <person name="Howarth C."/>
            <person name="Larson L."/>
            <person name="Lui A."/>
            <person name="MacDonald P.J.P."/>
            <person name="Montmayeur A."/>
            <person name="Murphy C."/>
            <person name="Neiman D."/>
            <person name="Pearson M."/>
            <person name="Priest M."/>
            <person name="Roberts A."/>
            <person name="Saif S."/>
            <person name="Shea T."/>
            <person name="Shenoy N."/>
            <person name="Sisk P."/>
            <person name="Stolte C."/>
            <person name="Sykes S."/>
            <person name="Wortman J."/>
            <person name="Nusbaum C."/>
            <person name="Birren B."/>
        </authorList>
    </citation>
    <scope>NUCLEOTIDE SEQUENCE [LARGE SCALE GENOMIC DNA]</scope>
    <source>
        <strain evidence="2">HDV247</strain>
    </source>
</reference>
<dbReference type="EMBL" id="JH650969">
    <property type="protein sequence ID" value="EXA48898.1"/>
    <property type="molecule type" value="Genomic_DNA"/>
</dbReference>
<keyword evidence="1" id="KW-0812">Transmembrane</keyword>
<dbReference type="HOGENOM" id="CLU_1896320_0_0_1"/>
<name>W9PUW4_FUSOX</name>
<proteinExistence type="predicted"/>
<organism evidence="2">
    <name type="scientific">Fusarium oxysporum f. sp. pisi HDV247</name>
    <dbReference type="NCBI Taxonomy" id="1080344"/>
    <lineage>
        <taxon>Eukaryota</taxon>
        <taxon>Fungi</taxon>
        <taxon>Dikarya</taxon>
        <taxon>Ascomycota</taxon>
        <taxon>Pezizomycotina</taxon>
        <taxon>Sordariomycetes</taxon>
        <taxon>Hypocreomycetidae</taxon>
        <taxon>Hypocreales</taxon>
        <taxon>Nectriaceae</taxon>
        <taxon>Fusarium</taxon>
        <taxon>Fusarium oxysporum species complex</taxon>
    </lineage>
</organism>
<evidence type="ECO:0000313" key="2">
    <source>
        <dbReference type="EMBL" id="EXA48898.1"/>
    </source>
</evidence>
<evidence type="ECO:0000256" key="1">
    <source>
        <dbReference type="SAM" id="Phobius"/>
    </source>
</evidence>
<dbReference type="Proteomes" id="UP000030751">
    <property type="component" value="Unassembled WGS sequence"/>
</dbReference>
<gene>
    <name evidence="2" type="ORF">FOVG_02236</name>
</gene>
<keyword evidence="1" id="KW-1133">Transmembrane helix</keyword>
<dbReference type="AlphaFoldDB" id="W9PUW4"/>